<evidence type="ECO:0000313" key="11">
    <source>
        <dbReference type="EMBL" id="KAB7503363.1"/>
    </source>
</evidence>
<dbReference type="GO" id="GO:0005776">
    <property type="term" value="C:autophagosome"/>
    <property type="evidence" value="ECO:0007669"/>
    <property type="project" value="TreeGrafter"/>
</dbReference>
<dbReference type="Proteomes" id="UP000326759">
    <property type="component" value="Unassembled WGS sequence"/>
</dbReference>
<dbReference type="AlphaFoldDB" id="A0A5N5T9P7"/>
<dbReference type="PANTHER" id="PTHR13038:SF10">
    <property type="entry name" value="AUTOPHAGY-RELATED PROTEIN 9"/>
    <property type="match status" value="1"/>
</dbReference>
<comment type="similarity">
    <text evidence="2 10">Belongs to the ATG9 family.</text>
</comment>
<comment type="function">
    <text evidence="10">Phospholipid scramblase involved in autophagy. Cycles between the preautophagosomal structure/phagophore assembly site (PAS) and the cytoplasmic vesicle pool and supplies membrane for the growing autophagosome. Lipid scramblase activity plays a key role in preautophagosomal structure/phagophore assembly by distributing the phospholipids that arrive through ATG2 from the cytoplasmic to the luminal leaflet of the bilayer, thereby driving autophagosomal membrane expansion.</text>
</comment>
<dbReference type="EMBL" id="SEYY01005283">
    <property type="protein sequence ID" value="KAB7503363.1"/>
    <property type="molecule type" value="Genomic_DNA"/>
</dbReference>
<evidence type="ECO:0000256" key="1">
    <source>
        <dbReference type="ARBA" id="ARBA00004511"/>
    </source>
</evidence>
<feature type="transmembrane region" description="Helical" evidence="10">
    <location>
        <begin position="124"/>
        <end position="145"/>
    </location>
</feature>
<dbReference type="OrthoDB" id="2020634at2759"/>
<evidence type="ECO:0000313" key="12">
    <source>
        <dbReference type="Proteomes" id="UP000326759"/>
    </source>
</evidence>
<feature type="transmembrane region" description="Helical" evidence="10">
    <location>
        <begin position="365"/>
        <end position="391"/>
    </location>
</feature>
<evidence type="ECO:0000256" key="6">
    <source>
        <dbReference type="ARBA" id="ARBA00022989"/>
    </source>
</evidence>
<evidence type="ECO:0000256" key="5">
    <source>
        <dbReference type="ARBA" id="ARBA00022692"/>
    </source>
</evidence>
<proteinExistence type="inferred from homology"/>
<keyword evidence="7 10" id="KW-0072">Autophagy</keyword>
<evidence type="ECO:0000256" key="10">
    <source>
        <dbReference type="RuleBase" id="RU364027"/>
    </source>
</evidence>
<comment type="subcellular location">
    <subcellularLocation>
        <location evidence="1 10">Preautophagosomal structure membrane</location>
        <topology evidence="1 10">Multi-pass membrane protein</topology>
    </subcellularLocation>
</comment>
<organism evidence="11 12">
    <name type="scientific">Armadillidium nasatum</name>
    <dbReference type="NCBI Taxonomy" id="96803"/>
    <lineage>
        <taxon>Eukaryota</taxon>
        <taxon>Metazoa</taxon>
        <taxon>Ecdysozoa</taxon>
        <taxon>Arthropoda</taxon>
        <taxon>Crustacea</taxon>
        <taxon>Multicrustacea</taxon>
        <taxon>Malacostraca</taxon>
        <taxon>Eumalacostraca</taxon>
        <taxon>Peracarida</taxon>
        <taxon>Isopoda</taxon>
        <taxon>Oniscidea</taxon>
        <taxon>Crinocheta</taxon>
        <taxon>Armadillidiidae</taxon>
        <taxon>Armadillidium</taxon>
    </lineage>
</organism>
<evidence type="ECO:0000256" key="9">
    <source>
        <dbReference type="ARBA" id="ARBA00023136"/>
    </source>
</evidence>
<reference evidence="11 12" key="1">
    <citation type="journal article" date="2019" name="PLoS Biol.">
        <title>Sex chromosomes control vertical transmission of feminizing Wolbachia symbionts in an isopod.</title>
        <authorList>
            <person name="Becking T."/>
            <person name="Chebbi M.A."/>
            <person name="Giraud I."/>
            <person name="Moumen B."/>
            <person name="Laverre T."/>
            <person name="Caubet Y."/>
            <person name="Peccoud J."/>
            <person name="Gilbert C."/>
            <person name="Cordaux R."/>
        </authorList>
    </citation>
    <scope>NUCLEOTIDE SEQUENCE [LARGE SCALE GENOMIC DNA]</scope>
    <source>
        <strain evidence="11">ANa2</strain>
        <tissue evidence="11">Whole body excluding digestive tract and cuticle</tissue>
    </source>
</reference>
<keyword evidence="8 10" id="KW-0445">Lipid transport</keyword>
<keyword evidence="12" id="KW-1185">Reference proteome</keyword>
<keyword evidence="4 10" id="KW-0813">Transport</keyword>
<accession>A0A5N5T9P7</accession>
<keyword evidence="9 10" id="KW-0472">Membrane</keyword>
<comment type="caution">
    <text evidence="11">The sequence shown here is derived from an EMBL/GenBank/DDBJ whole genome shotgun (WGS) entry which is preliminary data.</text>
</comment>
<evidence type="ECO:0000256" key="4">
    <source>
        <dbReference type="ARBA" id="ARBA00022448"/>
    </source>
</evidence>
<keyword evidence="5 10" id="KW-0812">Transmembrane</keyword>
<dbReference type="GO" id="GO:0034727">
    <property type="term" value="P:piecemeal microautophagy of the nucleus"/>
    <property type="evidence" value="ECO:0007669"/>
    <property type="project" value="TreeGrafter"/>
</dbReference>
<protein>
    <recommendedName>
        <fullName evidence="3 10">Autophagy-related protein 9</fullName>
    </recommendedName>
</protein>
<dbReference type="GO" id="GO:0006869">
    <property type="term" value="P:lipid transport"/>
    <property type="evidence" value="ECO:0007669"/>
    <property type="project" value="UniProtKB-KW"/>
</dbReference>
<comment type="caution">
    <text evidence="10">Lacks conserved residue(s) required for the propagation of feature annotation.</text>
</comment>
<dbReference type="Pfam" id="PF04109">
    <property type="entry name" value="ATG9"/>
    <property type="match status" value="1"/>
</dbReference>
<evidence type="ECO:0000256" key="7">
    <source>
        <dbReference type="ARBA" id="ARBA00023006"/>
    </source>
</evidence>
<dbReference type="PANTHER" id="PTHR13038">
    <property type="entry name" value="APG9 AUTOPHAGY 9"/>
    <property type="match status" value="1"/>
</dbReference>
<evidence type="ECO:0000256" key="3">
    <source>
        <dbReference type="ARBA" id="ARBA00018074"/>
    </source>
</evidence>
<dbReference type="GO" id="GO:0000422">
    <property type="term" value="P:autophagy of mitochondrion"/>
    <property type="evidence" value="ECO:0007669"/>
    <property type="project" value="TreeGrafter"/>
</dbReference>
<dbReference type="InterPro" id="IPR007241">
    <property type="entry name" value="Autophagy-rel_prot_9"/>
</dbReference>
<feature type="transmembrane region" description="Helical" evidence="10">
    <location>
        <begin position="70"/>
        <end position="92"/>
    </location>
</feature>
<evidence type="ECO:0000256" key="2">
    <source>
        <dbReference type="ARBA" id="ARBA00006185"/>
    </source>
</evidence>
<dbReference type="GO" id="GO:0034045">
    <property type="term" value="C:phagophore assembly site membrane"/>
    <property type="evidence" value="ECO:0007669"/>
    <property type="project" value="UniProtKB-SubCell"/>
</dbReference>
<keyword evidence="6 10" id="KW-1133">Transmembrane helix</keyword>
<gene>
    <name evidence="11" type="primary">ATG9</name>
    <name evidence="11" type="ORF">Anas_07263</name>
</gene>
<dbReference type="GO" id="GO:0061709">
    <property type="term" value="P:reticulophagy"/>
    <property type="evidence" value="ECO:0007669"/>
    <property type="project" value="TreeGrafter"/>
</dbReference>
<sequence length="675" mass="79226">MNERNYITSYQKIVDCDEELSEVASIYNVAKSSKTKWNHIKNLDSFLKNIYNYHQDGGFWHRFTKDVVDLLTTLFTALVTIVSFELFNYFILQKKLPPGHDFTRKISVSEIVANSEEFFENFSVFSKTCLIISFMILIFRVILIIKNWIRYWEIKQFFREALGIQDRDVQDVTWEEVKLLTMEAQATFRMCVNKNFLSELDLYHRILRFENYFISMVQRKVIAFNFKIPYFGEIYFAPPSLQFLLKRLLFDHNFGGAFKKWYLKEEYKHAENRAFLAEKLSLKFFHVGWFCLVISPITWIIQVFHTVYCYFAFLRLNPSFFAIKVWSNYAKVSLRHYNELDHELNARLSRSYKFAEQYMNCHSSLLTASIVLPLSYITSIMSLVCFMFSLFDSEIFDVDYMLPRAAGLAIVAHGLRRCVPIKNEYYCPKMLMTNICKELHNLPDIWKEKAHTSYVRNEFSNFFKCTFNHIFELLFSPIITPFIFMFKMREKSLEIIDFLRYFTVEVPGVGDVCSFALMDIGKHENHTWHPVKPSVESARPEYSPPNVIDNDKTEPLLHNFSFNNPNSKPPQNSESFFYADLVSLGPVINEGVFKDNDKNLPKQTEAVNTLYSQQKPGSLYDFNNCTDNSNLFHDVLYLDNLTGWKKNPTPTYVSGSSYYNSSGPPSLHGLDDDKL</sequence>
<dbReference type="GO" id="GO:0034497">
    <property type="term" value="P:protein localization to phagophore assembly site"/>
    <property type="evidence" value="ECO:0007669"/>
    <property type="project" value="TreeGrafter"/>
</dbReference>
<name>A0A5N5T9P7_9CRUS</name>
<evidence type="ECO:0000256" key="8">
    <source>
        <dbReference type="ARBA" id="ARBA00023055"/>
    </source>
</evidence>